<keyword evidence="2" id="KW-1185">Reference proteome</keyword>
<sequence length="183" mass="19632">MSDYYSNQQHQQQAPTFHGNYDNQQQEYQVMHQEVGVYDPQTQSHVAQSYTAYDMNPNDNVSRDGDRGLLGGVAGAVAGGATGNKLCHGKGFLGALGGGMLGSIVEDVIKKKRSKQDICHNSRPCSPQPPQTCHQPPQQVCYPPQQQYHGQASHGGGFVIGAGAAASGHSYNGTYAPAPVYRQ</sequence>
<protein>
    <recommendedName>
        <fullName evidence="3">Glycine zipper 2TM domain-containing protein</fullName>
    </recommendedName>
</protein>
<gene>
    <name evidence="1" type="ORF">LTR69_004491</name>
</gene>
<evidence type="ECO:0000313" key="2">
    <source>
        <dbReference type="Proteomes" id="UP001345691"/>
    </source>
</evidence>
<evidence type="ECO:0000313" key="1">
    <source>
        <dbReference type="EMBL" id="KAK5062133.1"/>
    </source>
</evidence>
<dbReference type="PANTHER" id="PTHR37014">
    <property type="entry name" value="EXPRESSION LETHALITY PROTEIN HEL10, PUTATIVE (AFU_ORTHOLOGUE AFUA_1G06580)-RELATED"/>
    <property type="match status" value="1"/>
</dbReference>
<accession>A0ABR0JEH7</accession>
<dbReference type="Proteomes" id="UP001345691">
    <property type="component" value="Unassembled WGS sequence"/>
</dbReference>
<dbReference type="EMBL" id="JAVRRF010000008">
    <property type="protein sequence ID" value="KAK5062133.1"/>
    <property type="molecule type" value="Genomic_DNA"/>
</dbReference>
<reference evidence="1 2" key="1">
    <citation type="submission" date="2023-08" db="EMBL/GenBank/DDBJ databases">
        <title>Black Yeasts Isolated from many extreme environments.</title>
        <authorList>
            <person name="Coleine C."/>
            <person name="Stajich J.E."/>
            <person name="Selbmann L."/>
        </authorList>
    </citation>
    <scope>NUCLEOTIDE SEQUENCE [LARGE SCALE GENOMIC DNA]</scope>
    <source>
        <strain evidence="1 2">CCFEE 6328</strain>
    </source>
</reference>
<proteinExistence type="predicted"/>
<dbReference type="PANTHER" id="PTHR37014:SF10">
    <property type="entry name" value="RICH PROTEIN MS8, PUTATIVE (AFU_ORTHOLOGUE AFUA_7G05650)-RELATED"/>
    <property type="match status" value="1"/>
</dbReference>
<name>A0ABR0JEH7_9EURO</name>
<organism evidence="1 2">
    <name type="scientific">Exophiala sideris</name>
    <dbReference type="NCBI Taxonomy" id="1016849"/>
    <lineage>
        <taxon>Eukaryota</taxon>
        <taxon>Fungi</taxon>
        <taxon>Dikarya</taxon>
        <taxon>Ascomycota</taxon>
        <taxon>Pezizomycotina</taxon>
        <taxon>Eurotiomycetes</taxon>
        <taxon>Chaetothyriomycetidae</taxon>
        <taxon>Chaetothyriales</taxon>
        <taxon>Herpotrichiellaceae</taxon>
        <taxon>Exophiala</taxon>
    </lineage>
</organism>
<evidence type="ECO:0008006" key="3">
    <source>
        <dbReference type="Google" id="ProtNLM"/>
    </source>
</evidence>
<comment type="caution">
    <text evidence="1">The sequence shown here is derived from an EMBL/GenBank/DDBJ whole genome shotgun (WGS) entry which is preliminary data.</text>
</comment>